<gene>
    <name evidence="1" type="ORF">g.90108</name>
</gene>
<dbReference type="EMBL" id="GGMR01018666">
    <property type="protein sequence ID" value="MBY31285.1"/>
    <property type="molecule type" value="Transcribed_RNA"/>
</dbReference>
<accession>A0A2S2PPF6</accession>
<protein>
    <submittedName>
        <fullName evidence="1">Uncharacterized protein</fullName>
    </submittedName>
</protein>
<name>A0A2S2PPF6_SCHGA</name>
<sequence length="155" mass="17324">MCTRDVLHIIILWWRWRRDGTYTYYIVMCITHSVRRQYSAMVVLPTGMAVRTVASFDRSPSRVVRYRFAAAVCVALCALLAQTTAAADHESSSSGCAPKVKIKKNPLPSTGFSGNPSDVRQTRNVSPSYHLPICPYPLFPPRKTLARGTYTAGRN</sequence>
<dbReference type="AlphaFoldDB" id="A0A2S2PPF6"/>
<organism evidence="1">
    <name type="scientific">Schizaphis graminum</name>
    <name type="common">Green bug aphid</name>
    <dbReference type="NCBI Taxonomy" id="13262"/>
    <lineage>
        <taxon>Eukaryota</taxon>
        <taxon>Metazoa</taxon>
        <taxon>Ecdysozoa</taxon>
        <taxon>Arthropoda</taxon>
        <taxon>Hexapoda</taxon>
        <taxon>Insecta</taxon>
        <taxon>Pterygota</taxon>
        <taxon>Neoptera</taxon>
        <taxon>Paraneoptera</taxon>
        <taxon>Hemiptera</taxon>
        <taxon>Sternorrhyncha</taxon>
        <taxon>Aphidomorpha</taxon>
        <taxon>Aphidoidea</taxon>
        <taxon>Aphididae</taxon>
        <taxon>Aphidini</taxon>
        <taxon>Schizaphis</taxon>
    </lineage>
</organism>
<evidence type="ECO:0000313" key="1">
    <source>
        <dbReference type="EMBL" id="MBY31285.1"/>
    </source>
</evidence>
<reference evidence="1" key="1">
    <citation type="submission" date="2018-04" db="EMBL/GenBank/DDBJ databases">
        <title>Transcriptome of Schizaphis graminum biotype I.</title>
        <authorList>
            <person name="Scully E.D."/>
            <person name="Geib S.M."/>
            <person name="Palmer N.A."/>
            <person name="Koch K."/>
            <person name="Bradshaw J."/>
            <person name="Heng-Moss T."/>
            <person name="Sarath G."/>
        </authorList>
    </citation>
    <scope>NUCLEOTIDE SEQUENCE</scope>
</reference>
<proteinExistence type="predicted"/>